<evidence type="ECO:0000313" key="3">
    <source>
        <dbReference type="EMBL" id="KAF1836652.1"/>
    </source>
</evidence>
<evidence type="ECO:0000256" key="2">
    <source>
        <dbReference type="SAM" id="Phobius"/>
    </source>
</evidence>
<organism evidence="3 4">
    <name type="scientific">Decorospora gaudefroyi</name>
    <dbReference type="NCBI Taxonomy" id="184978"/>
    <lineage>
        <taxon>Eukaryota</taxon>
        <taxon>Fungi</taxon>
        <taxon>Dikarya</taxon>
        <taxon>Ascomycota</taxon>
        <taxon>Pezizomycotina</taxon>
        <taxon>Dothideomycetes</taxon>
        <taxon>Pleosporomycetidae</taxon>
        <taxon>Pleosporales</taxon>
        <taxon>Pleosporineae</taxon>
        <taxon>Pleosporaceae</taxon>
        <taxon>Decorospora</taxon>
    </lineage>
</organism>
<evidence type="ECO:0000313" key="4">
    <source>
        <dbReference type="Proteomes" id="UP000800040"/>
    </source>
</evidence>
<keyword evidence="2" id="KW-0472">Membrane</keyword>
<keyword evidence="4" id="KW-1185">Reference proteome</keyword>
<sequence>MANFVPETEPIMLSPGNGQNAQASEKQPLTESTAQPSSKLSAIRKWSAVGISLSGFISSCAFAIGHHIFYSALHNTTVGSTARQEWAVRIGTLFAVLVGTSLCLAISSAYFQYLWHKLKSARVSLAHLDDAFDALSSIFTLVKPKFIKKLPIAALASLICWSTYIMTLFPPATLSTVEQVAPSRINILRPSLMYFDSSKAYPATTSDDALQAYVGSNGISTELKNLFDDVSIDSITLAPIPRLSKTNYSYTASMNIPHIKCEPINADDDLALRPQDIGKALTPILQNRVLRDLDIEVLNMTMYEDYTFTYRLRDVPSSGGRNSSSSGSGWLLYIALARTVDPEEGRSFLSTPVRLPSVELDEATRDRAVLDGSIYIAWLDPSGLRVNMTQCQLYNSSVEVEAVVEARESSISITRVLDMGPPLSQDTALWEPSSNGRSWASLALNAWMQLLYNQIQASAGSLPDLSLEWNSLGMNPDVLARTEEYDWQLRDIKTENARTLTGRPTQRFGDWIEELSLNFSLSLMSDPRFCDEVEVETSFGGTRIVYSYQAKNLVIPYAAGLLASLVIICLGFWSFSQNGTTSYDNKVSTVAAAMRNPEMAETLNQVPVDCTIADAHAKHFEVKLEKHVVHDGNETGSQSMQGYWFVPYLRRNR</sequence>
<dbReference type="PANTHER" id="PTHR35041">
    <property type="entry name" value="MEDIATOR OF RNA POLYMERASE II TRANSCRIPTION SUBUNIT 1"/>
    <property type="match status" value="1"/>
</dbReference>
<reference evidence="3" key="1">
    <citation type="submission" date="2020-01" db="EMBL/GenBank/DDBJ databases">
        <authorList>
            <consortium name="DOE Joint Genome Institute"/>
            <person name="Haridas S."/>
            <person name="Albert R."/>
            <person name="Binder M."/>
            <person name="Bloem J."/>
            <person name="Labutti K."/>
            <person name="Salamov A."/>
            <person name="Andreopoulos B."/>
            <person name="Baker S.E."/>
            <person name="Barry K."/>
            <person name="Bills G."/>
            <person name="Bluhm B.H."/>
            <person name="Cannon C."/>
            <person name="Castanera R."/>
            <person name="Culley D.E."/>
            <person name="Daum C."/>
            <person name="Ezra D."/>
            <person name="Gonzalez J.B."/>
            <person name="Henrissat B."/>
            <person name="Kuo A."/>
            <person name="Liang C."/>
            <person name="Lipzen A."/>
            <person name="Lutzoni F."/>
            <person name="Magnuson J."/>
            <person name="Mondo S."/>
            <person name="Nolan M."/>
            <person name="Ohm R."/>
            <person name="Pangilinan J."/>
            <person name="Park H.-J."/>
            <person name="Ramirez L."/>
            <person name="Alfaro M."/>
            <person name="Sun H."/>
            <person name="Tritt A."/>
            <person name="Yoshinaga Y."/>
            <person name="Zwiers L.-H."/>
            <person name="Turgeon B.G."/>
            <person name="Goodwin S.B."/>
            <person name="Spatafora J.W."/>
            <person name="Crous P.W."/>
            <person name="Grigoriev I.V."/>
        </authorList>
    </citation>
    <scope>NUCLEOTIDE SEQUENCE</scope>
    <source>
        <strain evidence="3">P77</strain>
    </source>
</reference>
<feature type="transmembrane region" description="Helical" evidence="2">
    <location>
        <begin position="554"/>
        <end position="575"/>
    </location>
</feature>
<dbReference type="PANTHER" id="PTHR35041:SF6">
    <property type="entry name" value="FORMYLMETHIONINE DEFORMYLASE-LIKE PROTEIN-RELATED"/>
    <property type="match status" value="1"/>
</dbReference>
<feature type="transmembrane region" description="Helical" evidence="2">
    <location>
        <begin position="46"/>
        <end position="70"/>
    </location>
</feature>
<feature type="transmembrane region" description="Helical" evidence="2">
    <location>
        <begin position="90"/>
        <end position="115"/>
    </location>
</feature>
<feature type="transmembrane region" description="Helical" evidence="2">
    <location>
        <begin position="150"/>
        <end position="169"/>
    </location>
</feature>
<dbReference type="Proteomes" id="UP000800040">
    <property type="component" value="Unassembled WGS sequence"/>
</dbReference>
<dbReference type="AlphaFoldDB" id="A0A6A5KLJ6"/>
<gene>
    <name evidence="3" type="ORF">BDW02DRAFT_566744</name>
</gene>
<dbReference type="EMBL" id="ML975270">
    <property type="protein sequence ID" value="KAF1836652.1"/>
    <property type="molecule type" value="Genomic_DNA"/>
</dbReference>
<feature type="compositionally biased region" description="Polar residues" evidence="1">
    <location>
        <begin position="16"/>
        <end position="36"/>
    </location>
</feature>
<protein>
    <submittedName>
        <fullName evidence="3">Uncharacterized protein</fullName>
    </submittedName>
</protein>
<proteinExistence type="predicted"/>
<name>A0A6A5KLJ6_9PLEO</name>
<dbReference type="OrthoDB" id="5322539at2759"/>
<keyword evidence="2" id="KW-0812">Transmembrane</keyword>
<accession>A0A6A5KLJ6</accession>
<feature type="region of interest" description="Disordered" evidence="1">
    <location>
        <begin position="1"/>
        <end position="36"/>
    </location>
</feature>
<keyword evidence="2" id="KW-1133">Transmembrane helix</keyword>
<evidence type="ECO:0000256" key="1">
    <source>
        <dbReference type="SAM" id="MobiDB-lite"/>
    </source>
</evidence>